<feature type="repeat" description="WD" evidence="3">
    <location>
        <begin position="298"/>
        <end position="339"/>
    </location>
</feature>
<evidence type="ECO:0000313" key="4">
    <source>
        <dbReference type="EMBL" id="CAK9109771.1"/>
    </source>
</evidence>
<dbReference type="Gene3D" id="2.130.10.10">
    <property type="entry name" value="YVTN repeat-like/Quinoprotein amine dehydrogenase"/>
    <property type="match status" value="2"/>
</dbReference>
<dbReference type="SUPFAM" id="SSF50998">
    <property type="entry name" value="Quinoprotein alcohol dehydrogenase-like"/>
    <property type="match status" value="1"/>
</dbReference>
<dbReference type="PROSITE" id="PS50294">
    <property type="entry name" value="WD_REPEATS_REGION"/>
    <property type="match status" value="3"/>
</dbReference>
<dbReference type="InterPro" id="IPR011047">
    <property type="entry name" value="Quinoprotein_ADH-like_sf"/>
</dbReference>
<sequence>MAFQHVRPERQVRAVRGAVWCFGIAGDCWVSQTTKILDLGTKEARNDDGLQDLRDALERAEEAVSASSSDTEEERERKEERAWLRRERFKLHVCSAMSGEPLAQVRLKPSDSVLQLCEAVVKEMGETNTVVSHSLIFKSEVGLRDGDTVYFARTPVGLWDFHETCEEEPQLRLSGLEADQPTEEAGYLRRKRRGPGGALKSAQISSSTLLAISTEDGGSGKLFCTETGKFLAKLQGGCASASFSPNGTSLVGIDADGVTQRYSVMSFAHFSPCGKLVVTAAGYCTQIWDTTGNLRFTLHGHQGAVRSSSFSADSRFLLTASSDDTGRIWSCQTGKCLRVLVGHQGALNGCSFSPDGLRAMTSSRDGTVKLWEFDEGRFRPACMCMFQECALSLEGEGGVVSSACFSPEGSRLLIACASDTVNLIHLATGQLQLSLKGKHTDWVRAASFSPDGLLIATASYDGSAGIWSPGRRERVRRRSLWASACSGFGVGERQAKRMGR</sequence>
<dbReference type="InterPro" id="IPR001680">
    <property type="entry name" value="WD40_rpt"/>
</dbReference>
<proteinExistence type="predicted"/>
<dbReference type="EMBL" id="CAXAMN010027262">
    <property type="protein sequence ID" value="CAK9109771.1"/>
    <property type="molecule type" value="Genomic_DNA"/>
</dbReference>
<evidence type="ECO:0000256" key="1">
    <source>
        <dbReference type="ARBA" id="ARBA00022574"/>
    </source>
</evidence>
<feature type="repeat" description="WD" evidence="3">
    <location>
        <begin position="436"/>
        <end position="477"/>
    </location>
</feature>
<dbReference type="Pfam" id="PF00400">
    <property type="entry name" value="WD40"/>
    <property type="match status" value="4"/>
</dbReference>
<organism evidence="4 5">
    <name type="scientific">Durusdinium trenchii</name>
    <dbReference type="NCBI Taxonomy" id="1381693"/>
    <lineage>
        <taxon>Eukaryota</taxon>
        <taxon>Sar</taxon>
        <taxon>Alveolata</taxon>
        <taxon>Dinophyceae</taxon>
        <taxon>Suessiales</taxon>
        <taxon>Symbiodiniaceae</taxon>
        <taxon>Durusdinium</taxon>
    </lineage>
</organism>
<dbReference type="InterPro" id="IPR019775">
    <property type="entry name" value="WD40_repeat_CS"/>
</dbReference>
<reference evidence="4 5" key="1">
    <citation type="submission" date="2024-02" db="EMBL/GenBank/DDBJ databases">
        <authorList>
            <person name="Chen Y."/>
            <person name="Shah S."/>
            <person name="Dougan E. K."/>
            <person name="Thang M."/>
            <person name="Chan C."/>
        </authorList>
    </citation>
    <scope>NUCLEOTIDE SEQUENCE [LARGE SCALE GENOMIC DNA]</scope>
</reference>
<dbReference type="PROSITE" id="PS00678">
    <property type="entry name" value="WD_REPEATS_1"/>
    <property type="match status" value="1"/>
</dbReference>
<comment type="caution">
    <text evidence="4">The sequence shown here is derived from an EMBL/GenBank/DDBJ whole genome shotgun (WGS) entry which is preliminary data.</text>
</comment>
<evidence type="ECO:0000256" key="2">
    <source>
        <dbReference type="ARBA" id="ARBA00022737"/>
    </source>
</evidence>
<gene>
    <name evidence="4" type="ORF">CCMP2556_LOCUS51071</name>
</gene>
<name>A0ABP0SBS6_9DINO</name>
<dbReference type="PROSITE" id="PS50082">
    <property type="entry name" value="WD_REPEATS_2"/>
    <property type="match status" value="3"/>
</dbReference>
<keyword evidence="1 3" id="KW-0853">WD repeat</keyword>
<dbReference type="SMART" id="SM00320">
    <property type="entry name" value="WD40"/>
    <property type="match status" value="5"/>
</dbReference>
<dbReference type="Proteomes" id="UP001642484">
    <property type="component" value="Unassembled WGS sequence"/>
</dbReference>
<evidence type="ECO:0000313" key="5">
    <source>
        <dbReference type="Proteomes" id="UP001642484"/>
    </source>
</evidence>
<dbReference type="InterPro" id="IPR015943">
    <property type="entry name" value="WD40/YVTN_repeat-like_dom_sf"/>
</dbReference>
<keyword evidence="5" id="KW-1185">Reference proteome</keyword>
<dbReference type="PANTHER" id="PTHR19879:SF9">
    <property type="entry name" value="TRANSCRIPTION INITIATION FACTOR TFIID SUBUNIT 5"/>
    <property type="match status" value="1"/>
</dbReference>
<dbReference type="PANTHER" id="PTHR19879">
    <property type="entry name" value="TRANSCRIPTION INITIATION FACTOR TFIID"/>
    <property type="match status" value="1"/>
</dbReference>
<feature type="repeat" description="WD" evidence="3">
    <location>
        <begin position="340"/>
        <end position="381"/>
    </location>
</feature>
<accession>A0ABP0SBS6</accession>
<dbReference type="CDD" id="cd00200">
    <property type="entry name" value="WD40"/>
    <property type="match status" value="1"/>
</dbReference>
<protein>
    <submittedName>
        <fullName evidence="4">Uncharacterized protein</fullName>
    </submittedName>
</protein>
<evidence type="ECO:0000256" key="3">
    <source>
        <dbReference type="PROSITE-ProRule" id="PRU00221"/>
    </source>
</evidence>
<keyword evidence="2" id="KW-0677">Repeat</keyword>